<keyword evidence="8" id="KW-0238">DNA-binding</keyword>
<dbReference type="EMBL" id="JAHLFQ010000068">
    <property type="protein sequence ID" value="MBU3803813.1"/>
    <property type="molecule type" value="Genomic_DNA"/>
</dbReference>
<dbReference type="Proteomes" id="UP000824229">
    <property type="component" value="Unassembled WGS sequence"/>
</dbReference>
<dbReference type="GO" id="GO:0004386">
    <property type="term" value="F:helicase activity"/>
    <property type="evidence" value="ECO:0007669"/>
    <property type="project" value="UniProtKB-KW"/>
</dbReference>
<dbReference type="PANTHER" id="PTHR30591">
    <property type="entry name" value="RECBCD ENZYME SUBUNIT RECC"/>
    <property type="match status" value="1"/>
</dbReference>
<keyword evidence="7" id="KW-0067">ATP-binding</keyword>
<dbReference type="GO" id="GO:0006281">
    <property type="term" value="P:DNA repair"/>
    <property type="evidence" value="ECO:0007669"/>
    <property type="project" value="UniProtKB-KW"/>
</dbReference>
<keyword evidence="3" id="KW-0227">DNA damage</keyword>
<evidence type="ECO:0000256" key="1">
    <source>
        <dbReference type="ARBA" id="ARBA00022722"/>
    </source>
</evidence>
<reference evidence="12" key="1">
    <citation type="journal article" date="2021" name="PeerJ">
        <title>Extensive microbial diversity within the chicken gut microbiome revealed by metagenomics and culture.</title>
        <authorList>
            <person name="Gilroy R."/>
            <person name="Ravi A."/>
            <person name="Getino M."/>
            <person name="Pursley I."/>
            <person name="Horton D.L."/>
            <person name="Alikhan N.F."/>
            <person name="Baker D."/>
            <person name="Gharbi K."/>
            <person name="Hall N."/>
            <person name="Watson M."/>
            <person name="Adriaenssens E.M."/>
            <person name="Foster-Nyarko E."/>
            <person name="Jarju S."/>
            <person name="Secka A."/>
            <person name="Antonio M."/>
            <person name="Oren A."/>
            <person name="Chaudhuri R.R."/>
            <person name="La Ragione R."/>
            <person name="Hildebrand F."/>
            <person name="Pallen M.J."/>
        </authorList>
    </citation>
    <scope>NUCLEOTIDE SEQUENCE</scope>
    <source>
        <strain evidence="12">B5-657</strain>
    </source>
</reference>
<evidence type="ECO:0000256" key="8">
    <source>
        <dbReference type="ARBA" id="ARBA00023125"/>
    </source>
</evidence>
<dbReference type="GO" id="GO:0006310">
    <property type="term" value="P:DNA recombination"/>
    <property type="evidence" value="ECO:0007669"/>
    <property type="project" value="TreeGrafter"/>
</dbReference>
<evidence type="ECO:0000313" key="13">
    <source>
        <dbReference type="Proteomes" id="UP000824229"/>
    </source>
</evidence>
<reference evidence="12" key="2">
    <citation type="submission" date="2021-04" db="EMBL/GenBank/DDBJ databases">
        <authorList>
            <person name="Gilroy R."/>
        </authorList>
    </citation>
    <scope>NUCLEOTIDE SEQUENCE</scope>
    <source>
        <strain evidence="12">B5-657</strain>
    </source>
</reference>
<dbReference type="InterPro" id="IPR011604">
    <property type="entry name" value="PDDEXK-like_dom_sf"/>
</dbReference>
<evidence type="ECO:0000259" key="10">
    <source>
        <dbReference type="Pfam" id="PF12705"/>
    </source>
</evidence>
<dbReference type="AlphaFoldDB" id="A0A9E2KBB3"/>
<protein>
    <submittedName>
        <fullName evidence="12">PD-(D/E)XK nuclease family protein</fullName>
    </submittedName>
</protein>
<organism evidence="12 13">
    <name type="scientific">Candidatus Cellulosilyticum pullistercoris</name>
    <dbReference type="NCBI Taxonomy" id="2838521"/>
    <lineage>
        <taxon>Bacteria</taxon>
        <taxon>Bacillati</taxon>
        <taxon>Bacillota</taxon>
        <taxon>Clostridia</taxon>
        <taxon>Lachnospirales</taxon>
        <taxon>Cellulosilyticaceae</taxon>
        <taxon>Cellulosilyticum</taxon>
    </lineage>
</organism>
<dbReference type="GO" id="GO:0004527">
    <property type="term" value="F:exonuclease activity"/>
    <property type="evidence" value="ECO:0007669"/>
    <property type="project" value="UniProtKB-KW"/>
</dbReference>
<evidence type="ECO:0000256" key="5">
    <source>
        <dbReference type="ARBA" id="ARBA00022806"/>
    </source>
</evidence>
<evidence type="ECO:0000313" key="12">
    <source>
        <dbReference type="EMBL" id="MBU3803813.1"/>
    </source>
</evidence>
<dbReference type="Pfam" id="PF12705">
    <property type="entry name" value="PDDEXK_1"/>
    <property type="match status" value="1"/>
</dbReference>
<keyword evidence="5" id="KW-0347">Helicase</keyword>
<keyword evidence="6" id="KW-0269">Exonuclease</keyword>
<name>A0A9E2KBB3_9FIRM</name>
<evidence type="ECO:0000256" key="7">
    <source>
        <dbReference type="ARBA" id="ARBA00022840"/>
    </source>
</evidence>
<keyword evidence="2" id="KW-0547">Nucleotide-binding</keyword>
<dbReference type="PANTHER" id="PTHR30591:SF1">
    <property type="entry name" value="RECBCD ENZYME SUBUNIT RECC"/>
    <property type="match status" value="1"/>
</dbReference>
<dbReference type="InterPro" id="IPR038726">
    <property type="entry name" value="PDDEXK_AddAB-type"/>
</dbReference>
<feature type="domain" description="PD-(D/E)XK endonuclease-like" evidence="10">
    <location>
        <begin position="770"/>
        <end position="1103"/>
    </location>
</feature>
<dbReference type="SUPFAM" id="SSF52540">
    <property type="entry name" value="P-loop containing nucleoside triphosphate hydrolases"/>
    <property type="match status" value="1"/>
</dbReference>
<dbReference type="Gene3D" id="6.10.140.1030">
    <property type="match status" value="1"/>
</dbReference>
<comment type="caution">
    <text evidence="12">The sequence shown here is derived from an EMBL/GenBank/DDBJ whole genome shotgun (WGS) entry which is preliminary data.</text>
</comment>
<evidence type="ECO:0000256" key="9">
    <source>
        <dbReference type="ARBA" id="ARBA00023204"/>
    </source>
</evidence>
<evidence type="ECO:0000256" key="2">
    <source>
        <dbReference type="ARBA" id="ARBA00022741"/>
    </source>
</evidence>
<sequence length="1133" mass="130895">MERVEFVVGRSGSGKTTYCYEGIETKLKEESYDTLMLLVPEQFNLQTQRDLAKHLSPGLLRAEVMSFNILAREVFREVGKTPTTVVEDLERMIILKRIIEAHKKEIIFYKKNINNTGFLEAINRLITVLEQAGMTKEELDELIQDERTNLLFQSKLADIEMIYQKFNQYLGEQFVTIEKNMTLLAGLIQKSKKLEQTYLWIDGFYGFTHTQLLIIKELMKKVKGLTITLPMDRAYTKAEGIRPTHPFYESILNMQKMMGLCEEVGISYVVNTVHVPDVVSKEKVDSLKYLEENYLKLYQKAYEGENNAVNIGSYSCRSEEVEATAKEMVRLVREEGYRYHEMAVMVGDLGSYQTFIESTFKEYELPYFLDMKRNIHTNSLVAAIEGVLEVLTSSYSYKSIMSLLRTYMLPIPKEDIDRLENYLLAYGIKGKKKWQSPWSFEKDEVKQAKINAIKENVLAPIMALEQRLATAKTEKQYSVLEITKSLYYFLEDIKAYETLQKLVNKSHEGGNRLLELENTQMWGKVMEVFERLVDILGDELLNLMTYKKILETSFSYIKMGMIPPSRDQIIIGSIDRTRLPRLKACFILGTNEGLIPKVEESSTLFSDMDKVTLSMVCENERGPKARLGDLMIYEPLYGSQFNIYTILTRATDKLFVSAALADENGKLLRPSLVYFKLKRMFKETMPLRHEVLSQVEKPLPAFGYIGGMLREYLEGRNEEEAWKDVVSWFAKDEKWKERLKSLTDYLFYTNQQHYLEPETTKMLYGNQLQTSISRLENFRQCACCYFMRYGIRAEERRMFSFDRAKVGTLFHAALEQYPKELDRLGTSWTQATSEEMKLGIQRATAHALEHISSAQKETGRFKYTASKVEKMTHRAIKALTSHLQNGAFVPEGYEISFGEGQGFPAIKIAIDEEREIEIKGTIDRVDVFYKGPTEKYVKILDYKSGQKNFSLVEVYYGLQLQLLLYLDAYLEKHPEQEAGGVFYFHINNPYVSYKVGMDDEEIAKSSLKQFKLSGLALDNLEVIEALDKSKSGSTIPVSINKDGSIKKGSSVATKEQFKQLEKHILNTIRDLGKDILEGKVSVRPYELNGKNPCDYCIYHTICQFNEEMPDNCYEQLDKLSKEEIWEEIQKEGN</sequence>
<dbReference type="GO" id="GO:0005524">
    <property type="term" value="F:ATP binding"/>
    <property type="evidence" value="ECO:0007669"/>
    <property type="project" value="UniProtKB-KW"/>
</dbReference>
<keyword evidence="9" id="KW-0234">DNA repair</keyword>
<dbReference type="InterPro" id="IPR049035">
    <property type="entry name" value="ADDB_N"/>
</dbReference>
<dbReference type="Pfam" id="PF21445">
    <property type="entry name" value="ADDB_N"/>
    <property type="match status" value="1"/>
</dbReference>
<dbReference type="Gene3D" id="3.90.320.10">
    <property type="match status" value="1"/>
</dbReference>
<dbReference type="Gene3D" id="3.40.50.300">
    <property type="entry name" value="P-loop containing nucleotide triphosphate hydrolases"/>
    <property type="match status" value="3"/>
</dbReference>
<evidence type="ECO:0000259" key="11">
    <source>
        <dbReference type="Pfam" id="PF21445"/>
    </source>
</evidence>
<evidence type="ECO:0000256" key="3">
    <source>
        <dbReference type="ARBA" id="ARBA00022763"/>
    </source>
</evidence>
<gene>
    <name evidence="12" type="ORF">H9872_03510</name>
</gene>
<feature type="domain" description="ATP-dependent helicase/deoxyribonuclease subunit B N-terminal" evidence="11">
    <location>
        <begin position="6"/>
        <end position="291"/>
    </location>
</feature>
<proteinExistence type="predicted"/>
<dbReference type="InterPro" id="IPR027417">
    <property type="entry name" value="P-loop_NTPase"/>
</dbReference>
<keyword evidence="4" id="KW-0378">Hydrolase</keyword>
<dbReference type="GO" id="GO:0003677">
    <property type="term" value="F:DNA binding"/>
    <property type="evidence" value="ECO:0007669"/>
    <property type="project" value="UniProtKB-KW"/>
</dbReference>
<evidence type="ECO:0000256" key="4">
    <source>
        <dbReference type="ARBA" id="ARBA00022801"/>
    </source>
</evidence>
<accession>A0A9E2KBB3</accession>
<keyword evidence="1" id="KW-0540">Nuclease</keyword>
<evidence type="ECO:0000256" key="6">
    <source>
        <dbReference type="ARBA" id="ARBA00022839"/>
    </source>
</evidence>